<organism evidence="9 10">
    <name type="scientific">Lacihabitans soyangensis</name>
    <dbReference type="NCBI Taxonomy" id="869394"/>
    <lineage>
        <taxon>Bacteria</taxon>
        <taxon>Pseudomonadati</taxon>
        <taxon>Bacteroidota</taxon>
        <taxon>Cytophagia</taxon>
        <taxon>Cytophagales</taxon>
        <taxon>Leadbetterellaceae</taxon>
        <taxon>Lacihabitans</taxon>
    </lineage>
</organism>
<evidence type="ECO:0000256" key="3">
    <source>
        <dbReference type="ARBA" id="ARBA00007931"/>
    </source>
</evidence>
<accession>A0AAE3KUM8</accession>
<dbReference type="InterPro" id="IPR008915">
    <property type="entry name" value="Peptidase_M50"/>
</dbReference>
<keyword evidence="5 7" id="KW-1133">Transmembrane helix</keyword>
<feature type="domain" description="Peptidase M50" evidence="8">
    <location>
        <begin position="49"/>
        <end position="220"/>
    </location>
</feature>
<dbReference type="AlphaFoldDB" id="A0AAE3KUM8"/>
<evidence type="ECO:0000256" key="5">
    <source>
        <dbReference type="ARBA" id="ARBA00022989"/>
    </source>
</evidence>
<feature type="transmembrane region" description="Helical" evidence="7">
    <location>
        <begin position="7"/>
        <end position="25"/>
    </location>
</feature>
<evidence type="ECO:0000256" key="6">
    <source>
        <dbReference type="ARBA" id="ARBA00023136"/>
    </source>
</evidence>
<comment type="caution">
    <text evidence="9">The sequence shown here is derived from an EMBL/GenBank/DDBJ whole genome shotgun (WGS) entry which is preliminary data.</text>
</comment>
<keyword evidence="10" id="KW-1185">Reference proteome</keyword>
<dbReference type="EMBL" id="RJUF01000181">
    <property type="protein sequence ID" value="MCP9765203.1"/>
    <property type="molecule type" value="Genomic_DNA"/>
</dbReference>
<dbReference type="RefSeq" id="WP_255038892.1">
    <property type="nucleotide sequence ID" value="NZ_RJUF01000181.1"/>
</dbReference>
<evidence type="ECO:0000256" key="2">
    <source>
        <dbReference type="ARBA" id="ARBA00004141"/>
    </source>
</evidence>
<dbReference type="GO" id="GO:0016020">
    <property type="term" value="C:membrane"/>
    <property type="evidence" value="ECO:0007669"/>
    <property type="project" value="UniProtKB-SubCell"/>
</dbReference>
<dbReference type="Proteomes" id="UP001204144">
    <property type="component" value="Unassembled WGS sequence"/>
</dbReference>
<evidence type="ECO:0000256" key="4">
    <source>
        <dbReference type="ARBA" id="ARBA00022692"/>
    </source>
</evidence>
<comment type="similarity">
    <text evidence="3">Belongs to the peptidase M50B family.</text>
</comment>
<feature type="transmembrane region" description="Helical" evidence="7">
    <location>
        <begin position="120"/>
        <end position="141"/>
    </location>
</feature>
<reference evidence="9 10" key="1">
    <citation type="submission" date="2018-11" db="EMBL/GenBank/DDBJ databases">
        <title>Novel bacteria species description.</title>
        <authorList>
            <person name="Han J.-H."/>
        </authorList>
    </citation>
    <scope>NUCLEOTIDE SEQUENCE [LARGE SCALE GENOMIC DNA]</scope>
    <source>
        <strain evidence="9 10">KCTC23259</strain>
    </source>
</reference>
<comment type="cofactor">
    <cofactor evidence="1">
        <name>Zn(2+)</name>
        <dbReference type="ChEBI" id="CHEBI:29105"/>
    </cofactor>
</comment>
<evidence type="ECO:0000313" key="10">
    <source>
        <dbReference type="Proteomes" id="UP001204144"/>
    </source>
</evidence>
<evidence type="ECO:0000313" key="9">
    <source>
        <dbReference type="EMBL" id="MCP9765203.1"/>
    </source>
</evidence>
<comment type="subcellular location">
    <subcellularLocation>
        <location evidence="2">Membrane</location>
        <topology evidence="2">Multi-pass membrane protein</topology>
    </subcellularLocation>
</comment>
<protein>
    <submittedName>
        <fullName evidence="9">M50 family peptidase</fullName>
    </submittedName>
</protein>
<evidence type="ECO:0000256" key="1">
    <source>
        <dbReference type="ARBA" id="ARBA00001947"/>
    </source>
</evidence>
<evidence type="ECO:0000259" key="8">
    <source>
        <dbReference type="Pfam" id="PF02163"/>
    </source>
</evidence>
<sequence length="367" mass="41600">MNKIFKIVIMLLFGGFLGYLFGKYGLSSIPKDLPKNYLIALLAALIPIYFIVVGFHEIGHAVAGKWVGFDFRMYIIGPFFWEKENQNWKFKWNKSLNLSGGMVICTPTADHNLGEKFMKYAAGGPSASLILTLISLIVYFLVQSSSSNHFESLLGVILLVTSFLSFLIFLVTVVPFKAGTFYSDGGRILRLLKNDETSEMEILFLKIMSKTTSGQRYAALNSNDLKRAFELAEKLNDPFKVYLLSYLFHHAFDKKDYDEAESYLNQYLDKIQEIPEAFRGVSWLDASIFYGLARKDVEKCKEFWDKFSPSPFVPKGQIFMAEAILELLHGNIEVAGELKVKALQQLPNLLDKGMAISMKERLASMDV</sequence>
<dbReference type="GO" id="GO:0006508">
    <property type="term" value="P:proteolysis"/>
    <property type="evidence" value="ECO:0007669"/>
    <property type="project" value="InterPro"/>
</dbReference>
<feature type="transmembrane region" description="Helical" evidence="7">
    <location>
        <begin position="153"/>
        <end position="174"/>
    </location>
</feature>
<gene>
    <name evidence="9" type="ORF">EGI31_19890</name>
</gene>
<dbReference type="Pfam" id="PF02163">
    <property type="entry name" value="Peptidase_M50"/>
    <property type="match status" value="1"/>
</dbReference>
<feature type="transmembrane region" description="Helical" evidence="7">
    <location>
        <begin position="37"/>
        <end position="55"/>
    </location>
</feature>
<dbReference type="CDD" id="cd05709">
    <property type="entry name" value="S2P-M50"/>
    <property type="match status" value="1"/>
</dbReference>
<keyword evidence="4 7" id="KW-0812">Transmembrane</keyword>
<keyword evidence="6 7" id="KW-0472">Membrane</keyword>
<name>A0AAE3KUM8_9BACT</name>
<evidence type="ECO:0000256" key="7">
    <source>
        <dbReference type="SAM" id="Phobius"/>
    </source>
</evidence>
<proteinExistence type="inferred from homology"/>